<feature type="compositionally biased region" description="Basic and acidic residues" evidence="2">
    <location>
        <begin position="510"/>
        <end position="524"/>
    </location>
</feature>
<feature type="compositionally biased region" description="Polar residues" evidence="2">
    <location>
        <begin position="179"/>
        <end position="189"/>
    </location>
</feature>
<feature type="region of interest" description="Disordered" evidence="2">
    <location>
        <begin position="838"/>
        <end position="864"/>
    </location>
</feature>
<evidence type="ECO:0008006" key="5">
    <source>
        <dbReference type="Google" id="ProtNLM"/>
    </source>
</evidence>
<evidence type="ECO:0000313" key="4">
    <source>
        <dbReference type="Proteomes" id="UP000054018"/>
    </source>
</evidence>
<feature type="region of interest" description="Disordered" evidence="2">
    <location>
        <begin position="885"/>
        <end position="905"/>
    </location>
</feature>
<keyword evidence="1" id="KW-0175">Coiled coil</keyword>
<feature type="region of interest" description="Disordered" evidence="2">
    <location>
        <begin position="479"/>
        <end position="636"/>
    </location>
</feature>
<protein>
    <recommendedName>
        <fullName evidence="5">IMD domain-containing protein</fullName>
    </recommendedName>
</protein>
<feature type="compositionally biased region" description="Polar residues" evidence="2">
    <location>
        <begin position="497"/>
        <end position="508"/>
    </location>
</feature>
<dbReference type="AlphaFoldDB" id="A0A0C9YGP4"/>
<feature type="compositionally biased region" description="Basic and acidic residues" evidence="2">
    <location>
        <begin position="580"/>
        <end position="594"/>
    </location>
</feature>
<feature type="compositionally biased region" description="Basic and acidic residues" evidence="2">
    <location>
        <begin position="609"/>
        <end position="626"/>
    </location>
</feature>
<dbReference type="OrthoDB" id="2450055at2759"/>
<evidence type="ECO:0000256" key="1">
    <source>
        <dbReference type="SAM" id="Coils"/>
    </source>
</evidence>
<evidence type="ECO:0000256" key="2">
    <source>
        <dbReference type="SAM" id="MobiDB-lite"/>
    </source>
</evidence>
<keyword evidence="4" id="KW-1185">Reference proteome</keyword>
<reference evidence="4" key="2">
    <citation type="submission" date="2015-01" db="EMBL/GenBank/DDBJ databases">
        <title>Evolutionary Origins and Diversification of the Mycorrhizal Mutualists.</title>
        <authorList>
            <consortium name="DOE Joint Genome Institute"/>
            <consortium name="Mycorrhizal Genomics Consortium"/>
            <person name="Kohler A."/>
            <person name="Kuo A."/>
            <person name="Nagy L.G."/>
            <person name="Floudas D."/>
            <person name="Copeland A."/>
            <person name="Barry K.W."/>
            <person name="Cichocki N."/>
            <person name="Veneault-Fourrey C."/>
            <person name="LaButti K."/>
            <person name="Lindquist E.A."/>
            <person name="Lipzen A."/>
            <person name="Lundell T."/>
            <person name="Morin E."/>
            <person name="Murat C."/>
            <person name="Riley R."/>
            <person name="Ohm R."/>
            <person name="Sun H."/>
            <person name="Tunlid A."/>
            <person name="Henrissat B."/>
            <person name="Grigoriev I.V."/>
            <person name="Hibbett D.S."/>
            <person name="Martin F."/>
        </authorList>
    </citation>
    <scope>NUCLEOTIDE SEQUENCE [LARGE SCALE GENOMIC DNA]</scope>
    <source>
        <strain evidence="4">441</strain>
    </source>
</reference>
<evidence type="ECO:0000313" key="3">
    <source>
        <dbReference type="EMBL" id="KIK24100.1"/>
    </source>
</evidence>
<name>A0A0C9YGP4_9AGAM</name>
<dbReference type="STRING" id="765257.A0A0C9YGP4"/>
<sequence>MLALGRTYQPSDEETPSARVGSTLGESSKETSSSAHRRANSIMTNVTISSPALASLNLNPAPTTSTAHPADRSDIHKSCRTIEVLAVALKDYCEAARAFAATQKKLVRALKDAAGIKAGVEYAANALSTTASIFEVLADVDAKFAKIADKECGSVNAEVKKWFKKLAKEEKAHDDRMNESNAKIKQAGQSYEKKSKKGTRDAGEEHARYINLLSVIGPEMSQEKHNHAMYVAQQHASTMFGVAACLARIADAEWARTCESMRRFAPTIGPLGEWRALCEGTWSGPLPDDLPDASSPRAQVLTPHSLSPTPTMTTAAGSTAYGNVVSEWGTTTTSERLLPVPPGGGGFNPGSSPSVGNIPSELPRLPYASNTYNSTNTQSSTATNDSVNSDGHSQRSVNSITTLSAFPLPPTHIPGPVSATPVSQVAEAQRQQHHQVQQIQNIHAALSHIEIQNHALNQAHPELSGSPLPTESLLGADAAAGMSDAPRSPRIPPPTSHMPSVSRQNSGGSPEERSRPGSSMEHRTPFSSNPPLPPMGGGEPPRPRRRSIIGRPPLPSPAPKSPLPPVPVLPSPTLAFRPDSPFKRSEQTDREFGVQKDGASAGNATSVDGGDRGRSAFKSRSIDGGRKTLVRSESTGSNVAALKNRYSQIIEAPSQGPKDVPRLPMSVSEMASRYQPVDEPMSPRRMAASPSTDRFPPLTLPSETPMRQMARDMQIDENEIRKRKQRIEELAELELKEREYALRQRERELNQRSRELERDKLQFLHFRPDSNFTANAANVGDGPKGPRNNRFTHKRGSQSVSHIIVPHPSSSSSSIITTTSNPTAIVSTSTPHLPLPMPIQTPLPSPAKMPSHSPSRSQSSTPLPAKDHAPFCGCDTCSVAKYRLSNTSPSPRDLRPPEPPIMLRPEKPKGWIRRLSMPSVSGALSLDAAKKHAASLRDGLSLPVGENGRLRKPSFEQDVAGNTAVTAVGRR</sequence>
<feature type="compositionally biased region" description="Low complexity" evidence="2">
    <location>
        <begin position="369"/>
        <end position="386"/>
    </location>
</feature>
<dbReference type="Proteomes" id="UP000054018">
    <property type="component" value="Unassembled WGS sequence"/>
</dbReference>
<dbReference type="EMBL" id="KN833720">
    <property type="protein sequence ID" value="KIK24100.1"/>
    <property type="molecule type" value="Genomic_DNA"/>
</dbReference>
<proteinExistence type="predicted"/>
<feature type="region of interest" description="Disordered" evidence="2">
    <location>
        <begin position="341"/>
        <end position="432"/>
    </location>
</feature>
<feature type="compositionally biased region" description="Polar residues" evidence="2">
    <location>
        <begin position="24"/>
        <end position="34"/>
    </location>
</feature>
<feature type="compositionally biased region" description="Pro residues" evidence="2">
    <location>
        <begin position="552"/>
        <end position="570"/>
    </location>
</feature>
<accession>A0A0C9YGP4</accession>
<feature type="region of interest" description="Disordered" evidence="2">
    <location>
        <begin position="294"/>
        <end position="315"/>
    </location>
</feature>
<feature type="compositionally biased region" description="Low complexity" evidence="2">
    <location>
        <begin position="850"/>
        <end position="864"/>
    </location>
</feature>
<feature type="compositionally biased region" description="Polar residues" evidence="2">
    <location>
        <begin position="387"/>
        <end position="404"/>
    </location>
</feature>
<feature type="region of interest" description="Disordered" evidence="2">
    <location>
        <begin position="1"/>
        <end position="40"/>
    </location>
</feature>
<feature type="region of interest" description="Disordered" evidence="2">
    <location>
        <begin position="173"/>
        <end position="203"/>
    </location>
</feature>
<feature type="compositionally biased region" description="Polar residues" evidence="2">
    <location>
        <begin position="302"/>
        <end position="315"/>
    </location>
</feature>
<organism evidence="3 4">
    <name type="scientific">Pisolithus microcarpus 441</name>
    <dbReference type="NCBI Taxonomy" id="765257"/>
    <lineage>
        <taxon>Eukaryota</taxon>
        <taxon>Fungi</taxon>
        <taxon>Dikarya</taxon>
        <taxon>Basidiomycota</taxon>
        <taxon>Agaricomycotina</taxon>
        <taxon>Agaricomycetes</taxon>
        <taxon>Agaricomycetidae</taxon>
        <taxon>Boletales</taxon>
        <taxon>Sclerodermatineae</taxon>
        <taxon>Pisolithaceae</taxon>
        <taxon>Pisolithus</taxon>
    </lineage>
</organism>
<dbReference type="HOGENOM" id="CLU_012567_0_0_1"/>
<feature type="region of interest" description="Disordered" evidence="2">
    <location>
        <begin position="671"/>
        <end position="706"/>
    </location>
</feature>
<feature type="coiled-coil region" evidence="1">
    <location>
        <begin position="713"/>
        <end position="762"/>
    </location>
</feature>
<reference evidence="3 4" key="1">
    <citation type="submission" date="2014-04" db="EMBL/GenBank/DDBJ databases">
        <authorList>
            <consortium name="DOE Joint Genome Institute"/>
            <person name="Kuo A."/>
            <person name="Kohler A."/>
            <person name="Costa M.D."/>
            <person name="Nagy L.G."/>
            <person name="Floudas D."/>
            <person name="Copeland A."/>
            <person name="Barry K.W."/>
            <person name="Cichocki N."/>
            <person name="Veneault-Fourrey C."/>
            <person name="LaButti K."/>
            <person name="Lindquist E.A."/>
            <person name="Lipzen A."/>
            <person name="Lundell T."/>
            <person name="Morin E."/>
            <person name="Murat C."/>
            <person name="Sun H."/>
            <person name="Tunlid A."/>
            <person name="Henrissat B."/>
            <person name="Grigoriev I.V."/>
            <person name="Hibbett D.S."/>
            <person name="Martin F."/>
            <person name="Nordberg H.P."/>
            <person name="Cantor M.N."/>
            <person name="Hua S.X."/>
        </authorList>
    </citation>
    <scope>NUCLEOTIDE SEQUENCE [LARGE SCALE GENOMIC DNA]</scope>
    <source>
        <strain evidence="3 4">441</strain>
    </source>
</reference>
<feature type="compositionally biased region" description="Pro residues" evidence="2">
    <location>
        <begin position="838"/>
        <end position="847"/>
    </location>
</feature>
<gene>
    <name evidence="3" type="ORF">PISMIDRAFT_10504</name>
</gene>